<dbReference type="Pfam" id="PF01722">
    <property type="entry name" value="BolA"/>
    <property type="match status" value="1"/>
</dbReference>
<dbReference type="PANTHER" id="PTHR46188:SF1">
    <property type="entry name" value="BOLA-LIKE PROTEIN 3"/>
    <property type="match status" value="1"/>
</dbReference>
<reference evidence="3" key="1">
    <citation type="submission" date="2013-05" db="EMBL/GenBank/DDBJ databases">
        <authorList>
            <person name="Yim A.K.Y."/>
            <person name="Chan T.F."/>
            <person name="Ji K.M."/>
            <person name="Liu X.Y."/>
            <person name="Zhou J.W."/>
            <person name="Li R.Q."/>
            <person name="Yang K.Y."/>
            <person name="Li J."/>
            <person name="Li M."/>
            <person name="Law P.T.W."/>
            <person name="Wu Y.L."/>
            <person name="Cai Z.L."/>
            <person name="Qin H."/>
            <person name="Bao Y."/>
            <person name="Leung R.K.K."/>
            <person name="Ng P.K.S."/>
            <person name="Zou J."/>
            <person name="Zhong X.J."/>
            <person name="Ran P.X."/>
            <person name="Zhong N.S."/>
            <person name="Liu Z.G."/>
            <person name="Tsui S.K.W."/>
        </authorList>
    </citation>
    <scope>NUCLEOTIDE SEQUENCE</scope>
    <source>
        <strain evidence="3">Derf</strain>
        <tissue evidence="3">Whole organism</tissue>
    </source>
</reference>
<keyword evidence="4" id="KW-1185">Reference proteome</keyword>
<dbReference type="Gene3D" id="3.30.300.90">
    <property type="entry name" value="BolA-like"/>
    <property type="match status" value="1"/>
</dbReference>
<evidence type="ECO:0000313" key="3">
    <source>
        <dbReference type="EMBL" id="KAH9517038.1"/>
    </source>
</evidence>
<dbReference type="OrthoDB" id="203381at2759"/>
<evidence type="ECO:0000256" key="1">
    <source>
        <dbReference type="ARBA" id="ARBA00005578"/>
    </source>
</evidence>
<name>A0A922HZK7_DERFA</name>
<protein>
    <submittedName>
        <fullName evidence="3">BolA-like protein 3</fullName>
    </submittedName>
</protein>
<dbReference type="Proteomes" id="UP000790347">
    <property type="component" value="Unassembled WGS sequence"/>
</dbReference>
<dbReference type="InterPro" id="IPR036065">
    <property type="entry name" value="BolA-like_sf"/>
</dbReference>
<dbReference type="PANTHER" id="PTHR46188">
    <property type="entry name" value="BOLA-LIKE PROTEIN 3"/>
    <property type="match status" value="1"/>
</dbReference>
<dbReference type="EMBL" id="ASGP02000003">
    <property type="protein sequence ID" value="KAH9517038.1"/>
    <property type="molecule type" value="Genomic_DNA"/>
</dbReference>
<reference evidence="3" key="2">
    <citation type="journal article" date="2022" name="Res Sq">
        <title>Comparative Genomics Reveals Insights into the Divergent Evolution of Astigmatic Mites and Household Pest Adaptations.</title>
        <authorList>
            <person name="Xiong Q."/>
            <person name="Wan A.T.-Y."/>
            <person name="Liu X.-Y."/>
            <person name="Fung C.S.-H."/>
            <person name="Xiao X."/>
            <person name="Malainual N."/>
            <person name="Hou J."/>
            <person name="Wang L."/>
            <person name="Wang M."/>
            <person name="Yang K."/>
            <person name="Cui Y."/>
            <person name="Leung E."/>
            <person name="Nong W."/>
            <person name="Shin S.-K."/>
            <person name="Au S."/>
            <person name="Jeong K.Y."/>
            <person name="Chew F.T."/>
            <person name="Hui J."/>
            <person name="Leung T.F."/>
            <person name="Tungtrongchitr A."/>
            <person name="Zhong N."/>
            <person name="Liu Z."/>
            <person name="Tsui S."/>
        </authorList>
    </citation>
    <scope>NUCLEOTIDE SEQUENCE</scope>
    <source>
        <strain evidence="3">Derf</strain>
        <tissue evidence="3">Whole organism</tissue>
    </source>
</reference>
<dbReference type="InterPro" id="IPR002634">
    <property type="entry name" value="BolA"/>
</dbReference>
<comment type="similarity">
    <text evidence="1 2">Belongs to the BolA/IbaG family.</text>
</comment>
<sequence>MLNRLFIYNSPSSLYNQFIRPLTLSGIQLRSVSQSSSSSSTTSPGVELQTRINELLNKSFPDAQEIIVKDISGGCGSMFEVYVASMDFQGMSKVKQHLTVSNILKNEIRDMHGIRIFTEVPPKSDL</sequence>
<organism evidence="3 4">
    <name type="scientific">Dermatophagoides farinae</name>
    <name type="common">American house dust mite</name>
    <dbReference type="NCBI Taxonomy" id="6954"/>
    <lineage>
        <taxon>Eukaryota</taxon>
        <taxon>Metazoa</taxon>
        <taxon>Ecdysozoa</taxon>
        <taxon>Arthropoda</taxon>
        <taxon>Chelicerata</taxon>
        <taxon>Arachnida</taxon>
        <taxon>Acari</taxon>
        <taxon>Acariformes</taxon>
        <taxon>Sarcoptiformes</taxon>
        <taxon>Astigmata</taxon>
        <taxon>Psoroptidia</taxon>
        <taxon>Analgoidea</taxon>
        <taxon>Pyroglyphidae</taxon>
        <taxon>Dermatophagoidinae</taxon>
        <taxon>Dermatophagoides</taxon>
    </lineage>
</organism>
<accession>A0A922HZK7</accession>
<evidence type="ECO:0000256" key="2">
    <source>
        <dbReference type="RuleBase" id="RU003860"/>
    </source>
</evidence>
<dbReference type="GO" id="GO:0005759">
    <property type="term" value="C:mitochondrial matrix"/>
    <property type="evidence" value="ECO:0007669"/>
    <property type="project" value="TreeGrafter"/>
</dbReference>
<proteinExistence type="inferred from homology"/>
<dbReference type="AlphaFoldDB" id="A0A922HZK7"/>
<evidence type="ECO:0000313" key="4">
    <source>
        <dbReference type="Proteomes" id="UP000790347"/>
    </source>
</evidence>
<dbReference type="InterPro" id="IPR052275">
    <property type="entry name" value="Mt_Fe-S_assembly_factor"/>
</dbReference>
<dbReference type="SUPFAM" id="SSF82657">
    <property type="entry name" value="BolA-like"/>
    <property type="match status" value="1"/>
</dbReference>
<gene>
    <name evidence="3" type="primary">BOLA3</name>
    <name evidence="3" type="ORF">DERF_007738</name>
</gene>
<comment type="caution">
    <text evidence="3">The sequence shown here is derived from an EMBL/GenBank/DDBJ whole genome shotgun (WGS) entry which is preliminary data.</text>
</comment>